<name>A0A0M3KKF8_ANISI</name>
<reference evidence="1" key="1">
    <citation type="submission" date="2017-02" db="UniProtKB">
        <authorList>
            <consortium name="WormBaseParasite"/>
        </authorList>
    </citation>
    <scope>IDENTIFICATION</scope>
</reference>
<dbReference type="WBParaSite" id="ASIM_0002148801-mRNA-1">
    <property type="protein sequence ID" value="ASIM_0002148801-mRNA-1"/>
    <property type="gene ID" value="ASIM_0002148801"/>
</dbReference>
<organism evidence="1">
    <name type="scientific">Anisakis simplex</name>
    <name type="common">Herring worm</name>
    <dbReference type="NCBI Taxonomy" id="6269"/>
    <lineage>
        <taxon>Eukaryota</taxon>
        <taxon>Metazoa</taxon>
        <taxon>Ecdysozoa</taxon>
        <taxon>Nematoda</taxon>
        <taxon>Chromadorea</taxon>
        <taxon>Rhabditida</taxon>
        <taxon>Spirurina</taxon>
        <taxon>Ascaridomorpha</taxon>
        <taxon>Ascaridoidea</taxon>
        <taxon>Anisakidae</taxon>
        <taxon>Anisakis</taxon>
        <taxon>Anisakis simplex complex</taxon>
    </lineage>
</organism>
<accession>A0A0M3KKF8</accession>
<proteinExistence type="predicted"/>
<evidence type="ECO:0000313" key="1">
    <source>
        <dbReference type="WBParaSite" id="ASIM_0002148801-mRNA-1"/>
    </source>
</evidence>
<dbReference type="AlphaFoldDB" id="A0A0M3KKF8"/>
<protein>
    <submittedName>
        <fullName evidence="1">Reverse transcriptase domain-containing protein</fullName>
    </submittedName>
</protein>
<sequence>LIDQVEKMRINLGLHLRDTNVSALIGGKPGTNIKLHHAGALHSSDFFTYRRESLSSLVRYDM</sequence>